<dbReference type="AlphaFoldDB" id="A0A4R0K6Q2"/>
<proteinExistence type="predicted"/>
<gene>
    <name evidence="2" type="ORF">E0H75_11160</name>
</gene>
<dbReference type="InterPro" id="IPR002575">
    <property type="entry name" value="Aminoglycoside_PTrfase"/>
</dbReference>
<organism evidence="2 3">
    <name type="scientific">Kribbella capetownensis</name>
    <dbReference type="NCBI Taxonomy" id="1572659"/>
    <lineage>
        <taxon>Bacteria</taxon>
        <taxon>Bacillati</taxon>
        <taxon>Actinomycetota</taxon>
        <taxon>Actinomycetes</taxon>
        <taxon>Propionibacteriales</taxon>
        <taxon>Kribbellaceae</taxon>
        <taxon>Kribbella</taxon>
    </lineage>
</organism>
<dbReference type="GO" id="GO:0016740">
    <property type="term" value="F:transferase activity"/>
    <property type="evidence" value="ECO:0007669"/>
    <property type="project" value="UniProtKB-KW"/>
</dbReference>
<dbReference type="Proteomes" id="UP000293342">
    <property type="component" value="Unassembled WGS sequence"/>
</dbReference>
<dbReference type="InterPro" id="IPR011009">
    <property type="entry name" value="Kinase-like_dom_sf"/>
</dbReference>
<evidence type="ECO:0000313" key="2">
    <source>
        <dbReference type="EMBL" id="TCC50735.1"/>
    </source>
</evidence>
<keyword evidence="2" id="KW-0808">Transferase</keyword>
<evidence type="ECO:0000313" key="3">
    <source>
        <dbReference type="Proteomes" id="UP000293342"/>
    </source>
</evidence>
<protein>
    <submittedName>
        <fullName evidence="2">Aminoglycoside phosphotransferase</fullName>
    </submittedName>
</protein>
<comment type="caution">
    <text evidence="2">The sequence shown here is derived from an EMBL/GenBank/DDBJ whole genome shotgun (WGS) entry which is preliminary data.</text>
</comment>
<keyword evidence="3" id="KW-1185">Reference proteome</keyword>
<name>A0A4R0K6Q2_9ACTN</name>
<dbReference type="SUPFAM" id="SSF56112">
    <property type="entry name" value="Protein kinase-like (PK-like)"/>
    <property type="match status" value="1"/>
</dbReference>
<feature type="domain" description="Aminoglycoside phosphotransferase" evidence="1">
    <location>
        <begin position="33"/>
        <end position="276"/>
    </location>
</feature>
<dbReference type="EMBL" id="SJKD01000002">
    <property type="protein sequence ID" value="TCC50735.1"/>
    <property type="molecule type" value="Genomic_DNA"/>
</dbReference>
<dbReference type="Pfam" id="PF01636">
    <property type="entry name" value="APH"/>
    <property type="match status" value="1"/>
</dbReference>
<dbReference type="OrthoDB" id="115252at2"/>
<dbReference type="RefSeq" id="WP_131513437.1">
    <property type="nucleotide sequence ID" value="NZ_SJKD01000002.1"/>
</dbReference>
<evidence type="ECO:0000259" key="1">
    <source>
        <dbReference type="Pfam" id="PF01636"/>
    </source>
</evidence>
<dbReference type="Gene3D" id="3.90.1200.10">
    <property type="match status" value="1"/>
</dbReference>
<reference evidence="2 3" key="1">
    <citation type="submission" date="2019-02" db="EMBL/GenBank/DDBJ databases">
        <title>Kribbella capetownensis sp. nov. and Kribbella speibonae sp. nov., isolated from soil.</title>
        <authorList>
            <person name="Curtis S.M."/>
            <person name="Norton I."/>
            <person name="Everest G.J."/>
            <person name="Meyers P.R."/>
        </authorList>
    </citation>
    <scope>NUCLEOTIDE SEQUENCE [LARGE SCALE GENOMIC DNA]</scope>
    <source>
        <strain evidence="2 3">YM53</strain>
    </source>
</reference>
<accession>A0A4R0K6Q2</accession>
<sequence length="311" mass="34321">MREPPDVSAEAVLDAVRSGWAIDVDAVEHLPVGFGVHHWRVSYAGVPRLFVTLDSLGRRHSAESLEAAYTAAGELAAGGLEFVVGSMRNRQGQYTAPLAGGSLSCVPWLDGEPVGSGGIDSDRLAQQNAEALARLHATTPPAGIPSWQPRVREDFGDTLADTLRSPWQTGPYGERAQSALARRIDAIRRWTDSYHELARRAAEHPWVPTHGEPHTANQLVTDQVTVFVDWESLARAPRERDPGTLVGSGYAKLLAPNWDMIELFDLEWRLAELAQYADWFARPHTGTDSDRVAFEDLTEELNRPDWTRTAT</sequence>